<sequence>MRDGNSFKERCMTVVTRRRALATIGALPLLSVAAAPRQPLRLTTVNLMPWAGIDAHGQPFGALIDLTAQMAQLSGLPITPIPVPYGRAPYMLRSGGSDLMLSIDISPTGGTAIEHVGTVEIMIVGRDKFRYERLNDLHGKTVGHLRHATYSPELEADQSIRKHAFDSYEQGVRMLLAGRFDAMIGVGDSIEYALSRSGGAVSQRYVLARGRIGLYADASVGAGATAALQNACKQLRQKHVMDTLLKRPSQRR</sequence>
<proteinExistence type="predicted"/>
<gene>
    <name evidence="1" type="ORF">GJ698_03035</name>
</gene>
<name>A0A844D859_9BURK</name>
<accession>A0A844D859</accession>
<keyword evidence="2" id="KW-1185">Reference proteome</keyword>
<comment type="caution">
    <text evidence="1">The sequence shown here is derived from an EMBL/GenBank/DDBJ whole genome shotgun (WGS) entry which is preliminary data.</text>
</comment>
<dbReference type="Gene3D" id="3.40.190.10">
    <property type="entry name" value="Periplasmic binding protein-like II"/>
    <property type="match status" value="2"/>
</dbReference>
<dbReference type="EMBL" id="WKJL01000001">
    <property type="protein sequence ID" value="MRW83064.1"/>
    <property type="molecule type" value="Genomic_DNA"/>
</dbReference>
<dbReference type="Proteomes" id="UP000439986">
    <property type="component" value="Unassembled WGS sequence"/>
</dbReference>
<dbReference type="SUPFAM" id="SSF53850">
    <property type="entry name" value="Periplasmic binding protein-like II"/>
    <property type="match status" value="1"/>
</dbReference>
<protein>
    <submittedName>
        <fullName evidence="1">Transporter substrate-binding domain-containing protein</fullName>
    </submittedName>
</protein>
<organism evidence="1 2">
    <name type="scientific">Duganella aquatilis</name>
    <dbReference type="NCBI Taxonomy" id="2666082"/>
    <lineage>
        <taxon>Bacteria</taxon>
        <taxon>Pseudomonadati</taxon>
        <taxon>Pseudomonadota</taxon>
        <taxon>Betaproteobacteria</taxon>
        <taxon>Burkholderiales</taxon>
        <taxon>Oxalobacteraceae</taxon>
        <taxon>Telluria group</taxon>
        <taxon>Duganella</taxon>
    </lineage>
</organism>
<evidence type="ECO:0000313" key="2">
    <source>
        <dbReference type="Proteomes" id="UP000439986"/>
    </source>
</evidence>
<evidence type="ECO:0000313" key="1">
    <source>
        <dbReference type="EMBL" id="MRW83064.1"/>
    </source>
</evidence>
<dbReference type="AlphaFoldDB" id="A0A844D859"/>
<reference evidence="1 2" key="1">
    <citation type="submission" date="2019-11" db="EMBL/GenBank/DDBJ databases">
        <title>Novel species isolated from a subtropical stream in China.</title>
        <authorList>
            <person name="Lu H."/>
        </authorList>
    </citation>
    <scope>NUCLEOTIDE SEQUENCE [LARGE SCALE GENOMIC DNA]</scope>
    <source>
        <strain evidence="1 2">FT26W</strain>
    </source>
</reference>